<keyword evidence="3" id="KW-1185">Reference proteome</keyword>
<dbReference type="RefSeq" id="WP_413273009.1">
    <property type="nucleotide sequence ID" value="NZ_JBHFNQ010000187.1"/>
</dbReference>
<keyword evidence="2" id="KW-0378">Hydrolase</keyword>
<gene>
    <name evidence="2" type="ORF">ACE1CC_24250</name>
</gene>
<sequence>MTPVSPANSRNFKTSPTEFYTWKNYRCAYEVHTPTDEDNNQKIALLLIHPIGVGLSRHFWQRFYESWYQTGRKNLIYNPDLLGCGESDMPHVAYTPNDWAQQLQDFFQNVGKRPVILVVQGALFPVAIELVQNSSISDLVKGIILSGPPAWPVITKKAKNWQQKLAWNLLDSPLGNAFYRYARGEKFLRSFSTRQLFAQEKQVDTEWLNMLNLGAKDMASRYAVFAFLARFWQKGYEQAITKINQPTLVVLGEKASSISKSGVQETPEQRSKAYLEHLPKGETVFICGRNVLPYESTKEFVKIVADFVDKIEAIC</sequence>
<dbReference type="GO" id="GO:0016787">
    <property type="term" value="F:hydrolase activity"/>
    <property type="evidence" value="ECO:0007669"/>
    <property type="project" value="UniProtKB-KW"/>
</dbReference>
<proteinExistence type="predicted"/>
<feature type="domain" description="AB hydrolase-1" evidence="1">
    <location>
        <begin position="45"/>
        <end position="301"/>
    </location>
</feature>
<dbReference type="Proteomes" id="UP001576774">
    <property type="component" value="Unassembled WGS sequence"/>
</dbReference>
<comment type="caution">
    <text evidence="2">The sequence shown here is derived from an EMBL/GenBank/DDBJ whole genome shotgun (WGS) entry which is preliminary data.</text>
</comment>
<dbReference type="PANTHER" id="PTHR46438">
    <property type="entry name" value="ALPHA/BETA-HYDROLASES SUPERFAMILY PROTEIN"/>
    <property type="match status" value="1"/>
</dbReference>
<dbReference type="Gene3D" id="3.40.50.1820">
    <property type="entry name" value="alpha/beta hydrolase"/>
    <property type="match status" value="1"/>
</dbReference>
<name>A0ABV4XB05_9CYAN</name>
<evidence type="ECO:0000259" key="1">
    <source>
        <dbReference type="Pfam" id="PF12697"/>
    </source>
</evidence>
<evidence type="ECO:0000313" key="2">
    <source>
        <dbReference type="EMBL" id="MFB2879976.1"/>
    </source>
</evidence>
<dbReference type="InterPro" id="IPR000073">
    <property type="entry name" value="AB_hydrolase_1"/>
</dbReference>
<accession>A0ABV4XB05</accession>
<evidence type="ECO:0000313" key="3">
    <source>
        <dbReference type="Proteomes" id="UP001576774"/>
    </source>
</evidence>
<dbReference type="InterPro" id="IPR029058">
    <property type="entry name" value="AB_hydrolase_fold"/>
</dbReference>
<dbReference type="PANTHER" id="PTHR46438:SF2">
    <property type="entry name" value="ALPHA_BETA-HYDROLASES SUPERFAMILY PROTEIN"/>
    <property type="match status" value="1"/>
</dbReference>
<organism evidence="2 3">
    <name type="scientific">Floridaenema aerugineum BLCC-F46</name>
    <dbReference type="NCBI Taxonomy" id="3153654"/>
    <lineage>
        <taxon>Bacteria</taxon>
        <taxon>Bacillati</taxon>
        <taxon>Cyanobacteriota</taxon>
        <taxon>Cyanophyceae</taxon>
        <taxon>Oscillatoriophycideae</taxon>
        <taxon>Aerosakkonematales</taxon>
        <taxon>Aerosakkonemataceae</taxon>
        <taxon>Floridanema</taxon>
        <taxon>Floridanema aerugineum</taxon>
    </lineage>
</organism>
<protein>
    <submittedName>
        <fullName evidence="2">Alpha/beta fold hydrolase</fullName>
    </submittedName>
</protein>
<dbReference type="SUPFAM" id="SSF53474">
    <property type="entry name" value="alpha/beta-Hydrolases"/>
    <property type="match status" value="1"/>
</dbReference>
<dbReference type="Pfam" id="PF12697">
    <property type="entry name" value="Abhydrolase_6"/>
    <property type="match status" value="1"/>
</dbReference>
<dbReference type="EMBL" id="JBHFNQ010000187">
    <property type="protein sequence ID" value="MFB2879976.1"/>
    <property type="molecule type" value="Genomic_DNA"/>
</dbReference>
<reference evidence="2 3" key="1">
    <citation type="submission" date="2024-09" db="EMBL/GenBank/DDBJ databases">
        <title>Floridaenema gen nov. (Aerosakkonemataceae, Aerosakkonematales ord. nov., Cyanobacteria) from benthic tropical and subtropical fresh waters, with the description of four new species.</title>
        <authorList>
            <person name="Moretto J.A."/>
            <person name="Berthold D.E."/>
            <person name="Lefler F.W."/>
            <person name="Huang I.-S."/>
            <person name="Laughinghouse H. IV."/>
        </authorList>
    </citation>
    <scope>NUCLEOTIDE SEQUENCE [LARGE SCALE GENOMIC DNA]</scope>
    <source>
        <strain evidence="2 3">BLCC-F46</strain>
    </source>
</reference>